<feature type="compositionally biased region" description="Basic and acidic residues" evidence="1">
    <location>
        <begin position="412"/>
        <end position="424"/>
    </location>
</feature>
<name>A0A0D2HRY4_CLAB1</name>
<dbReference type="PANTHER" id="PTHR13199:SF11">
    <property type="entry name" value="PROTEIN ATOSSA"/>
    <property type="match status" value="1"/>
</dbReference>
<dbReference type="SMART" id="SM01177">
    <property type="entry name" value="DUF4210"/>
    <property type="match status" value="1"/>
</dbReference>
<dbReference type="OrthoDB" id="8625101at2759"/>
<feature type="compositionally biased region" description="Polar residues" evidence="1">
    <location>
        <begin position="81"/>
        <end position="96"/>
    </location>
</feature>
<feature type="compositionally biased region" description="Polar residues" evidence="1">
    <location>
        <begin position="641"/>
        <end position="668"/>
    </location>
</feature>
<feature type="compositionally biased region" description="Basic and acidic residues" evidence="1">
    <location>
        <begin position="27"/>
        <end position="39"/>
    </location>
</feature>
<gene>
    <name evidence="3" type="ORF">Z519_03311</name>
</gene>
<evidence type="ECO:0000313" key="4">
    <source>
        <dbReference type="Proteomes" id="UP000053789"/>
    </source>
</evidence>
<feature type="compositionally biased region" description="Basic and acidic residues" evidence="1">
    <location>
        <begin position="233"/>
        <end position="244"/>
    </location>
</feature>
<feature type="region of interest" description="Disordered" evidence="1">
    <location>
        <begin position="600"/>
        <end position="752"/>
    </location>
</feature>
<evidence type="ECO:0000256" key="1">
    <source>
        <dbReference type="SAM" id="MobiDB-lite"/>
    </source>
</evidence>
<dbReference type="VEuPathDB" id="FungiDB:Z519_03311"/>
<evidence type="ECO:0000313" key="3">
    <source>
        <dbReference type="EMBL" id="KIW96243.1"/>
    </source>
</evidence>
<dbReference type="HOGENOM" id="CLU_010290_0_0_1"/>
<protein>
    <recommendedName>
        <fullName evidence="2">Atos-like conserved domain-containing protein</fullName>
    </recommendedName>
</protein>
<reference evidence="3" key="1">
    <citation type="submission" date="2015-01" db="EMBL/GenBank/DDBJ databases">
        <title>The Genome Sequence of Cladophialophora bantiana CBS 173.52.</title>
        <authorList>
            <consortium name="The Broad Institute Genomics Platform"/>
            <person name="Cuomo C."/>
            <person name="de Hoog S."/>
            <person name="Gorbushina A."/>
            <person name="Stielow B."/>
            <person name="Teixiera M."/>
            <person name="Abouelleil A."/>
            <person name="Chapman S.B."/>
            <person name="Priest M."/>
            <person name="Young S.K."/>
            <person name="Wortman J."/>
            <person name="Nusbaum C."/>
            <person name="Birren B."/>
        </authorList>
    </citation>
    <scope>NUCLEOTIDE SEQUENCE [LARGE SCALE GENOMIC DNA]</scope>
    <source>
        <strain evidence="3">CBS 173.52</strain>
    </source>
</reference>
<feature type="domain" description="Atos-like conserved" evidence="2">
    <location>
        <begin position="334"/>
        <end position="408"/>
    </location>
</feature>
<feature type="region of interest" description="Disordered" evidence="1">
    <location>
        <begin position="151"/>
        <end position="208"/>
    </location>
</feature>
<dbReference type="InterPro" id="IPR033473">
    <property type="entry name" value="Atos-like_C"/>
</dbReference>
<dbReference type="RefSeq" id="XP_016622912.1">
    <property type="nucleotide sequence ID" value="XM_016761062.1"/>
</dbReference>
<feature type="compositionally biased region" description="Polar residues" evidence="1">
    <location>
        <begin position="177"/>
        <end position="193"/>
    </location>
</feature>
<organism evidence="3 4">
    <name type="scientific">Cladophialophora bantiana (strain ATCC 10958 / CBS 173.52 / CDC B-1940 / NIH 8579)</name>
    <name type="common">Xylohypha bantiana</name>
    <dbReference type="NCBI Taxonomy" id="1442370"/>
    <lineage>
        <taxon>Eukaryota</taxon>
        <taxon>Fungi</taxon>
        <taxon>Dikarya</taxon>
        <taxon>Ascomycota</taxon>
        <taxon>Pezizomycotina</taxon>
        <taxon>Eurotiomycetes</taxon>
        <taxon>Chaetothyriomycetidae</taxon>
        <taxon>Chaetothyriales</taxon>
        <taxon>Herpotrichiellaceae</taxon>
        <taxon>Cladophialophora</taxon>
    </lineage>
</organism>
<dbReference type="EMBL" id="KN846983">
    <property type="protein sequence ID" value="KIW96243.1"/>
    <property type="molecule type" value="Genomic_DNA"/>
</dbReference>
<dbReference type="GeneID" id="27696239"/>
<feature type="compositionally biased region" description="Polar residues" evidence="1">
    <location>
        <begin position="394"/>
        <end position="403"/>
    </location>
</feature>
<feature type="region of interest" description="Disordered" evidence="1">
    <location>
        <begin position="227"/>
        <end position="302"/>
    </location>
</feature>
<sequence>MARYSTPQCEDNDEEQFPFEHASSSDGYRDPNLDGDRGSKAIPVRTSDREELIQCIKRGQRTTWVPKPGLEALCAEVSVEQDPSTPSTLPSQQCDSQPDHSKGSRVGMEDTVGRPLPLSAADALRRSMSPLHTGDFLGDFWDTAARIPQQRPAAGLSAPRRQDSQPEYDGSPPFWQAETSPIMSLKSQQSSPSDILRRSRAPSLGSSLSSSFVMRIPTSPLVHATNNPTLDFSLRDPQKTELGKSARRRTMPPNAFESLHMSSIDTSTPNFSRPSPSLQSQHRDDLSFPHGHRPRRSLSSFTYQPAIVPQAPPWLRQRRPSLAADGSPRHRASMVGSFEESILRGRMSTPPSKPLDFVAQIGVMGKGSCPASLRCPAHVTVPFPAVFYNYPSASASRSISDDNPSPYVGNIDLEHNLKAPEEPRRRARRPQANLDPEALAAEITKPENTAIGKALAKEARERKANPSISPKVPPGGAYRVPQKGQLQLIIKNPNKTAVKLFLVSYDLEGMLPGTKTFIRQRSYSSGPIVEPGGLEKQAALAARDPLSTKDILRYLIHLKFCCTAKGRFYLYDNIRVVFANRVPDDKEKLRSEVQLPEPRFTAYKPAMERHSRSPSVADGQISPRSQPRTTSDFEKLDDVVRSSSTDNHFVQLRNSSPTSFHHLPSTSTFDRDSPRAGQTVREEEEDTELERTVSPTPGFLPSTSARSSPVPWPPSNGPSIAQGFSATPVEAGHGLLSRKLRELNGTGAGQSE</sequence>
<feature type="compositionally biased region" description="Polar residues" evidence="1">
    <location>
        <begin position="260"/>
        <end position="280"/>
    </location>
</feature>
<dbReference type="Pfam" id="PF13889">
    <property type="entry name" value="Chromosome_seg"/>
    <property type="match status" value="1"/>
</dbReference>
<accession>A0A0D2HRY4</accession>
<feature type="compositionally biased region" description="Basic and acidic residues" evidence="1">
    <location>
        <begin position="631"/>
        <end position="640"/>
    </location>
</feature>
<feature type="compositionally biased region" description="Basic and acidic residues" evidence="1">
    <location>
        <begin position="97"/>
        <end position="112"/>
    </location>
</feature>
<feature type="region of interest" description="Disordered" evidence="1">
    <location>
        <begin position="394"/>
        <end position="432"/>
    </location>
</feature>
<dbReference type="Proteomes" id="UP000053789">
    <property type="component" value="Unassembled WGS sequence"/>
</dbReference>
<feature type="region of interest" description="Disordered" evidence="1">
    <location>
        <begin position="1"/>
        <end position="48"/>
    </location>
</feature>
<dbReference type="AlphaFoldDB" id="A0A0D2HRY4"/>
<evidence type="ECO:0000259" key="2">
    <source>
        <dbReference type="SMART" id="SM01177"/>
    </source>
</evidence>
<dbReference type="InterPro" id="IPR025261">
    <property type="entry name" value="Atos-like_cons_dom"/>
</dbReference>
<dbReference type="InterPro" id="IPR051506">
    <property type="entry name" value="ATOS_Transcription_Regulators"/>
</dbReference>
<keyword evidence="4" id="KW-1185">Reference proteome</keyword>
<proteinExistence type="predicted"/>
<dbReference type="PANTHER" id="PTHR13199">
    <property type="entry name" value="GH03947P"/>
    <property type="match status" value="1"/>
</dbReference>
<feature type="region of interest" description="Disordered" evidence="1">
    <location>
        <begin position="76"/>
        <end position="114"/>
    </location>
</feature>
<dbReference type="Pfam" id="PF13915">
    <property type="entry name" value="DUF4210"/>
    <property type="match status" value="1"/>
</dbReference>